<dbReference type="EMBL" id="LR586016">
    <property type="protein sequence ID" value="VIP04241.1"/>
    <property type="molecule type" value="Genomic_DNA"/>
</dbReference>
<dbReference type="KEGG" id="tim:GMBLW1_49520"/>
<gene>
    <name evidence="1" type="ORF">GMBLW1_49520</name>
</gene>
<dbReference type="Proteomes" id="UP000464378">
    <property type="component" value="Chromosome"/>
</dbReference>
<proteinExistence type="predicted"/>
<evidence type="ECO:0000313" key="2">
    <source>
        <dbReference type="Proteomes" id="UP000464378"/>
    </source>
</evidence>
<organism evidence="1">
    <name type="scientific">Tuwongella immobilis</name>
    <dbReference type="NCBI Taxonomy" id="692036"/>
    <lineage>
        <taxon>Bacteria</taxon>
        <taxon>Pseudomonadati</taxon>
        <taxon>Planctomycetota</taxon>
        <taxon>Planctomycetia</taxon>
        <taxon>Gemmatales</taxon>
        <taxon>Gemmataceae</taxon>
        <taxon>Tuwongella</taxon>
    </lineage>
</organism>
<reference evidence="1" key="1">
    <citation type="submission" date="2019-04" db="EMBL/GenBank/DDBJ databases">
        <authorList>
            <consortium name="Science for Life Laboratories"/>
        </authorList>
    </citation>
    <scope>NUCLEOTIDE SEQUENCE</scope>
    <source>
        <strain evidence="1">MBLW1</strain>
    </source>
</reference>
<keyword evidence="2" id="KW-1185">Reference proteome</keyword>
<protein>
    <submittedName>
        <fullName evidence="1">Uncharacterized protein</fullName>
    </submittedName>
</protein>
<dbReference type="InParanoid" id="A0A6C2YSA4"/>
<dbReference type="EMBL" id="LR593887">
    <property type="protein sequence ID" value="VTS05846.1"/>
    <property type="molecule type" value="Genomic_DNA"/>
</dbReference>
<accession>A0A6C2YSA4</accession>
<name>A0A6C2YSA4_9BACT</name>
<dbReference type="AlphaFoldDB" id="A0A6C2YSA4"/>
<sequence>MPTVRYTDALPFGENRQCVGTDCSGLLFF</sequence>
<evidence type="ECO:0000313" key="1">
    <source>
        <dbReference type="EMBL" id="VIP04241.1"/>
    </source>
</evidence>